<dbReference type="SMART" id="SM00409">
    <property type="entry name" value="IG"/>
    <property type="match status" value="4"/>
</dbReference>
<feature type="compositionally biased region" description="Basic and acidic residues" evidence="13">
    <location>
        <begin position="692"/>
        <end position="701"/>
    </location>
</feature>
<keyword evidence="4" id="KW-0732">Signal</keyword>
<dbReference type="Pfam" id="PF07679">
    <property type="entry name" value="I-set"/>
    <property type="match status" value="2"/>
</dbReference>
<dbReference type="Gene3D" id="2.60.40.10">
    <property type="entry name" value="Immunoglobulins"/>
    <property type="match status" value="6"/>
</dbReference>
<feature type="domain" description="Fibronectin type-III" evidence="16">
    <location>
        <begin position="517"/>
        <end position="613"/>
    </location>
</feature>
<evidence type="ECO:0000313" key="18">
    <source>
        <dbReference type="Proteomes" id="UP000694392"/>
    </source>
</evidence>
<dbReference type="GO" id="GO:0016020">
    <property type="term" value="C:membrane"/>
    <property type="evidence" value="ECO:0007669"/>
    <property type="project" value="UniProtKB-SubCell"/>
</dbReference>
<dbReference type="PANTHER" id="PTHR44170">
    <property type="entry name" value="PROTEIN SIDEKICK"/>
    <property type="match status" value="1"/>
</dbReference>
<evidence type="ECO:0000256" key="12">
    <source>
        <dbReference type="ARBA" id="ARBA00076721"/>
    </source>
</evidence>
<organism evidence="17 18">
    <name type="scientific">Sphenodon punctatus</name>
    <name type="common">Tuatara</name>
    <name type="synonym">Hatteria punctata</name>
    <dbReference type="NCBI Taxonomy" id="8508"/>
    <lineage>
        <taxon>Eukaryota</taxon>
        <taxon>Metazoa</taxon>
        <taxon>Chordata</taxon>
        <taxon>Craniata</taxon>
        <taxon>Vertebrata</taxon>
        <taxon>Euteleostomi</taxon>
        <taxon>Lepidosauria</taxon>
        <taxon>Sphenodontia</taxon>
        <taxon>Sphenodontidae</taxon>
        <taxon>Sphenodon</taxon>
    </lineage>
</organism>
<keyword evidence="9" id="KW-0325">Glycoprotein</keyword>
<dbReference type="SMART" id="SM00408">
    <property type="entry name" value="IGc2"/>
    <property type="match status" value="4"/>
</dbReference>
<dbReference type="PROSITE" id="PS50835">
    <property type="entry name" value="IG_LIKE"/>
    <property type="match status" value="4"/>
</dbReference>
<dbReference type="SUPFAM" id="SSF49265">
    <property type="entry name" value="Fibronectin type III"/>
    <property type="match status" value="1"/>
</dbReference>
<dbReference type="Proteomes" id="UP000694392">
    <property type="component" value="Unplaced"/>
</dbReference>
<feature type="domain" description="Ig-like" evidence="15">
    <location>
        <begin position="234"/>
        <end position="317"/>
    </location>
</feature>
<keyword evidence="5" id="KW-0677">Repeat</keyword>
<evidence type="ECO:0000313" key="17">
    <source>
        <dbReference type="Ensembl" id="ENSSPUP00000012667.1"/>
    </source>
</evidence>
<dbReference type="InterPro" id="IPR007110">
    <property type="entry name" value="Ig-like_dom"/>
</dbReference>
<dbReference type="GeneTree" id="ENSGT00940000156969"/>
<evidence type="ECO:0000256" key="6">
    <source>
        <dbReference type="ARBA" id="ARBA00022989"/>
    </source>
</evidence>
<dbReference type="Ensembl" id="ENSSPUT00000013505.1">
    <property type="protein sequence ID" value="ENSSPUP00000012667.1"/>
    <property type="gene ID" value="ENSSPUG00000009723.1"/>
</dbReference>
<dbReference type="GO" id="GO:0098609">
    <property type="term" value="P:cell-cell adhesion"/>
    <property type="evidence" value="ECO:0007669"/>
    <property type="project" value="TreeGrafter"/>
</dbReference>
<dbReference type="FunFam" id="2.60.40.10:FF:000930">
    <property type="entry name" value="immunoglobulin superfamily DCC subclass member 3"/>
    <property type="match status" value="1"/>
</dbReference>
<dbReference type="CDD" id="cd00063">
    <property type="entry name" value="FN3"/>
    <property type="match status" value="2"/>
</dbReference>
<evidence type="ECO:0000256" key="11">
    <source>
        <dbReference type="ARBA" id="ARBA00067436"/>
    </source>
</evidence>
<evidence type="ECO:0000256" key="2">
    <source>
        <dbReference type="ARBA" id="ARBA00009588"/>
    </source>
</evidence>
<feature type="domain" description="Ig-like" evidence="15">
    <location>
        <begin position="325"/>
        <end position="412"/>
    </location>
</feature>
<keyword evidence="8" id="KW-1015">Disulfide bond</keyword>
<comment type="subcellular location">
    <subcellularLocation>
        <location evidence="1">Membrane</location>
        <topology evidence="1">Single-pass membrane protein</topology>
    </subcellularLocation>
</comment>
<dbReference type="Pfam" id="PF00041">
    <property type="entry name" value="fn3"/>
    <property type="match status" value="2"/>
</dbReference>
<reference evidence="17" key="2">
    <citation type="submission" date="2025-09" db="UniProtKB">
        <authorList>
            <consortium name="Ensembl"/>
        </authorList>
    </citation>
    <scope>IDENTIFICATION</scope>
</reference>
<dbReference type="SMART" id="SM00060">
    <property type="entry name" value="FN3"/>
    <property type="match status" value="2"/>
</dbReference>
<evidence type="ECO:0000256" key="7">
    <source>
        <dbReference type="ARBA" id="ARBA00023136"/>
    </source>
</evidence>
<feature type="region of interest" description="Disordered" evidence="13">
    <location>
        <begin position="676"/>
        <end position="792"/>
    </location>
</feature>
<keyword evidence="10" id="KW-0393">Immunoglobulin domain</keyword>
<evidence type="ECO:0000256" key="8">
    <source>
        <dbReference type="ARBA" id="ARBA00023157"/>
    </source>
</evidence>
<evidence type="ECO:0000256" key="3">
    <source>
        <dbReference type="ARBA" id="ARBA00022692"/>
    </source>
</evidence>
<evidence type="ECO:0000256" key="9">
    <source>
        <dbReference type="ARBA" id="ARBA00023180"/>
    </source>
</evidence>
<keyword evidence="7 14" id="KW-0472">Membrane</keyword>
<dbReference type="InterPro" id="IPR003599">
    <property type="entry name" value="Ig_sub"/>
</dbReference>
<dbReference type="GO" id="GO:0050885">
    <property type="term" value="P:neuromuscular process controlling balance"/>
    <property type="evidence" value="ECO:0007669"/>
    <property type="project" value="Ensembl"/>
</dbReference>
<evidence type="ECO:0000256" key="13">
    <source>
        <dbReference type="SAM" id="MobiDB-lite"/>
    </source>
</evidence>
<comment type="similarity">
    <text evidence="2">Belongs to the immunoglobulin superfamily. DCC family.</text>
</comment>
<evidence type="ECO:0000256" key="5">
    <source>
        <dbReference type="ARBA" id="ARBA00022737"/>
    </source>
</evidence>
<evidence type="ECO:0000256" key="4">
    <source>
        <dbReference type="ARBA" id="ARBA00022729"/>
    </source>
</evidence>
<protein>
    <recommendedName>
        <fullName evidence="11">Immunoglobulin superfamily DCC subclass member 3</fullName>
    </recommendedName>
    <alternativeName>
        <fullName evidence="12">Putative neuronal cell adhesion molecule</fullName>
    </alternativeName>
</protein>
<dbReference type="Pfam" id="PF13927">
    <property type="entry name" value="Ig_3"/>
    <property type="match status" value="2"/>
</dbReference>
<feature type="domain" description="Fibronectin type-III" evidence="16">
    <location>
        <begin position="422"/>
        <end position="516"/>
    </location>
</feature>
<keyword evidence="18" id="KW-1185">Reference proteome</keyword>
<proteinExistence type="inferred from homology"/>
<dbReference type="InterPro" id="IPR003961">
    <property type="entry name" value="FN3_dom"/>
</dbReference>
<dbReference type="OMA" id="CGLMEGK"/>
<dbReference type="FunFam" id="2.60.40.10:FF:000577">
    <property type="entry name" value="immunoglobulin superfamily DCC subclass member 3"/>
    <property type="match status" value="1"/>
</dbReference>
<evidence type="ECO:0000256" key="10">
    <source>
        <dbReference type="ARBA" id="ARBA00023319"/>
    </source>
</evidence>
<reference evidence="17" key="1">
    <citation type="submission" date="2025-08" db="UniProtKB">
        <authorList>
            <consortium name="Ensembl"/>
        </authorList>
    </citation>
    <scope>IDENTIFICATION</scope>
</reference>
<dbReference type="SUPFAM" id="SSF48726">
    <property type="entry name" value="Immunoglobulin"/>
    <property type="match status" value="4"/>
</dbReference>
<feature type="domain" description="Ig-like" evidence="15">
    <location>
        <begin position="25"/>
        <end position="135"/>
    </location>
</feature>
<evidence type="ECO:0000256" key="1">
    <source>
        <dbReference type="ARBA" id="ARBA00004167"/>
    </source>
</evidence>
<sequence>MLPPVPGAPSLNVPVLLPSSLQIPPKTYLFHFSQSTELAFVMEPNDDIVVQEQPLVLYCQVEGIQPITTTWRKNGMMMVDNENAFMLANGSLYISRFQKLRADRSSDEGEYDCMAQNRFGLVVSRKARIQAATMSEFHIHPQSAVVEEGGVARFQCQIHGVPEPVILWQKNRVPIDTENKRYTLLPKGVLQITGLRAKDSGIFHCVATNIANVKFSREARLTVSGSHSSVYKDPMILVGPENLTLTVHQTAILECIATGNPRPIVSWSRLDGRPIGVEGIQVLGTGNLMISDLTVQHSGIYVCAANKPGTRVRRTAQGRLVVQAPAEFVQHPQSISRPVGTTAIFTCLAQGEPPPQITWVKNGQILEPTNHVKLKNNNSTLTIYGISQEDEAIYQCIAENSAGSTQATARLTVLWADGLPGPPQNVKAVTASATTIQVSWSEPLQNTKEIIGYVLHIRKAADPLEMEYQEAVSKNTFQQLVTDLEPSTNYSFYIKAYTSRGASKASETVVVNTLGEVPAMPSLFIKVLNSTAIQAVWEPSIKLGHHEGFKLCYRKVHMPHFLGPMLLPSNATSYNITHLDPSVVYEVKLLAYNQHGDGNSTVRFVSLRETVERTALNPPCDCMKDDQNKTSTTGIIIGIHIGVTCIIFCVLFLMFGYRGRLLMCKNVQEQLSTPQIPRSQRNATGLVLNGAARRDRDDVDTNGKQLDMNELERLFPALPSQDQEDKGITLDHVPPTSHDETQVSTLPLDEFSIVEEQLDSPSKNLAPDVHGGPPLSINQEEPALNHSPTNEG</sequence>
<accession>A0A8D0GWY7</accession>
<dbReference type="FunFam" id="2.60.40.10:FF:001494">
    <property type="entry name" value="Immunoglobulin superfamily DCC subclass member 3"/>
    <property type="match status" value="1"/>
</dbReference>
<dbReference type="InterPro" id="IPR036179">
    <property type="entry name" value="Ig-like_dom_sf"/>
</dbReference>
<dbReference type="InterPro" id="IPR013098">
    <property type="entry name" value="Ig_I-set"/>
</dbReference>
<dbReference type="AlphaFoldDB" id="A0A8D0GWY7"/>
<feature type="domain" description="Ig-like" evidence="15">
    <location>
        <begin position="141"/>
        <end position="222"/>
    </location>
</feature>
<evidence type="ECO:0000259" key="15">
    <source>
        <dbReference type="PROSITE" id="PS50835"/>
    </source>
</evidence>
<keyword evidence="6 14" id="KW-1133">Transmembrane helix</keyword>
<dbReference type="InterPro" id="IPR003598">
    <property type="entry name" value="Ig_sub2"/>
</dbReference>
<gene>
    <name evidence="17" type="primary">IGDCC3</name>
</gene>
<evidence type="ECO:0000259" key="16">
    <source>
        <dbReference type="PROSITE" id="PS50853"/>
    </source>
</evidence>
<feature type="transmembrane region" description="Helical" evidence="14">
    <location>
        <begin position="634"/>
        <end position="655"/>
    </location>
</feature>
<dbReference type="FunFam" id="2.60.40.10:FF:000299">
    <property type="entry name" value="protogenin isoform X2"/>
    <property type="match status" value="1"/>
</dbReference>
<evidence type="ECO:0000256" key="14">
    <source>
        <dbReference type="SAM" id="Phobius"/>
    </source>
</evidence>
<dbReference type="InterPro" id="IPR036116">
    <property type="entry name" value="FN3_sf"/>
</dbReference>
<dbReference type="PROSITE" id="PS50853">
    <property type="entry name" value="FN3"/>
    <property type="match status" value="2"/>
</dbReference>
<keyword evidence="3 14" id="KW-0812">Transmembrane</keyword>
<dbReference type="PANTHER" id="PTHR44170:SF20">
    <property type="entry name" value="IMMUNOGLOBULIN SUPERFAMILY DCC SUBCLASS MEMBER 3"/>
    <property type="match status" value="1"/>
</dbReference>
<dbReference type="InterPro" id="IPR013783">
    <property type="entry name" value="Ig-like_fold"/>
</dbReference>
<name>A0A8D0GWY7_SPHPU</name>
<dbReference type="FunFam" id="2.60.40.10:FF:001881">
    <property type="entry name" value="immunoglobulin superfamily DCC subclass member 3"/>
    <property type="match status" value="1"/>
</dbReference>
<dbReference type="FunFam" id="2.60.40.10:FF:000189">
    <property type="entry name" value="Neogenin isoform 3"/>
    <property type="match status" value="1"/>
</dbReference>